<comment type="caution">
    <text evidence="2">The sequence shown here is derived from an EMBL/GenBank/DDBJ whole genome shotgun (WGS) entry which is preliminary data.</text>
</comment>
<dbReference type="RefSeq" id="WP_345112327.1">
    <property type="nucleotide sequence ID" value="NZ_BAABDH010000023.1"/>
</dbReference>
<protein>
    <recommendedName>
        <fullName evidence="1">DUF4158 domain-containing protein</fullName>
    </recommendedName>
</protein>
<dbReference type="EMBL" id="BAABDH010000023">
    <property type="protein sequence ID" value="GAA3931162.1"/>
    <property type="molecule type" value="Genomic_DNA"/>
</dbReference>
<dbReference type="InterPro" id="IPR025296">
    <property type="entry name" value="DUF4158"/>
</dbReference>
<keyword evidence="3" id="KW-1185">Reference proteome</keyword>
<sequence>MISPFLTAPERQCYQQVPATLSETDLRQHFHLTTTDREFVQRQRRDGNRLGCAMQLGLVRLMGYLPKDWFEQVPAPVAAFVGQQLGIAPDALATYGERAATRSEHLQLVLRHLSYRKWQPLDSPGLEAWLLERALEHDQPRLLLQAACQKLHQDRLLRPAISVLELLVSQALLQTDAATYQRLTPLLTSAVEAQLDALLVPGFLFQKGGFTR</sequence>
<evidence type="ECO:0000259" key="1">
    <source>
        <dbReference type="Pfam" id="PF13700"/>
    </source>
</evidence>
<organism evidence="2 3">
    <name type="scientific">Hymenobacter algoricola</name>
    <dbReference type="NCBI Taxonomy" id="486267"/>
    <lineage>
        <taxon>Bacteria</taxon>
        <taxon>Pseudomonadati</taxon>
        <taxon>Bacteroidota</taxon>
        <taxon>Cytophagia</taxon>
        <taxon>Cytophagales</taxon>
        <taxon>Hymenobacteraceae</taxon>
        <taxon>Hymenobacter</taxon>
    </lineage>
</organism>
<feature type="domain" description="DUF4158" evidence="1">
    <location>
        <begin position="5"/>
        <end position="171"/>
    </location>
</feature>
<evidence type="ECO:0000313" key="3">
    <source>
        <dbReference type="Proteomes" id="UP001499909"/>
    </source>
</evidence>
<dbReference type="Proteomes" id="UP001499909">
    <property type="component" value="Unassembled WGS sequence"/>
</dbReference>
<evidence type="ECO:0000313" key="2">
    <source>
        <dbReference type="EMBL" id="GAA3931162.1"/>
    </source>
</evidence>
<proteinExistence type="predicted"/>
<name>A0ABP7MXT6_9BACT</name>
<reference evidence="3" key="1">
    <citation type="journal article" date="2019" name="Int. J. Syst. Evol. Microbiol.">
        <title>The Global Catalogue of Microorganisms (GCM) 10K type strain sequencing project: providing services to taxonomists for standard genome sequencing and annotation.</title>
        <authorList>
            <consortium name="The Broad Institute Genomics Platform"/>
            <consortium name="The Broad Institute Genome Sequencing Center for Infectious Disease"/>
            <person name="Wu L."/>
            <person name="Ma J."/>
        </authorList>
    </citation>
    <scope>NUCLEOTIDE SEQUENCE [LARGE SCALE GENOMIC DNA]</scope>
    <source>
        <strain evidence="3">JCM 17214</strain>
    </source>
</reference>
<gene>
    <name evidence="2" type="ORF">GCM10022406_15510</name>
</gene>
<accession>A0ABP7MXT6</accession>
<dbReference type="Pfam" id="PF13700">
    <property type="entry name" value="DUF4158"/>
    <property type="match status" value="1"/>
</dbReference>